<feature type="region of interest" description="Disordered" evidence="8">
    <location>
        <begin position="22"/>
        <end position="49"/>
    </location>
</feature>
<keyword evidence="7" id="KW-0449">Lipoprotein</keyword>
<gene>
    <name evidence="10" type="ORF">ACERLL_03980</name>
</gene>
<keyword evidence="5" id="KW-0564">Palmitate</keyword>
<dbReference type="InterPro" id="IPR006311">
    <property type="entry name" value="TAT_signal"/>
</dbReference>
<keyword evidence="3" id="KW-0573">Peptidoglycan synthesis</keyword>
<evidence type="ECO:0000256" key="3">
    <source>
        <dbReference type="ARBA" id="ARBA00022984"/>
    </source>
</evidence>
<dbReference type="InterPro" id="IPR007443">
    <property type="entry name" value="LpoA"/>
</dbReference>
<keyword evidence="4" id="KW-0472">Membrane</keyword>
<keyword evidence="2" id="KW-0133">Cell shape</keyword>
<name>A0ABV4TS61_9GAMM</name>
<dbReference type="Gene3D" id="1.25.40.650">
    <property type="match status" value="1"/>
</dbReference>
<feature type="signal peptide" evidence="9">
    <location>
        <begin position="1"/>
        <end position="19"/>
    </location>
</feature>
<dbReference type="CDD" id="cd06339">
    <property type="entry name" value="PBP1_YraM_LppC_lipoprotein-like"/>
    <property type="match status" value="1"/>
</dbReference>
<dbReference type="Gene3D" id="1.25.40.10">
    <property type="entry name" value="Tetratricopeptide repeat domain"/>
    <property type="match status" value="1"/>
</dbReference>
<evidence type="ECO:0000256" key="6">
    <source>
        <dbReference type="ARBA" id="ARBA00023237"/>
    </source>
</evidence>
<evidence type="ECO:0000256" key="4">
    <source>
        <dbReference type="ARBA" id="ARBA00023136"/>
    </source>
</evidence>
<keyword evidence="11" id="KW-1185">Reference proteome</keyword>
<sequence>MPLPRPLRPAFLLTAAALAAGGCAPGPGPSPERPSAEAPATTPEGMEQAGAYGQAAEAYAQRAEEARGEEASRFRFRQARALALAGRDVDALEVLERLAGTAQANRAALLRARIHMRHQRFDTARRILERLNGQRGDVDTLSARLQEEVLDYLAQLELAQGRPGTAFDALVQRHRILSGEKARHSNIARVRYLLESMPEQVLSKRIERVGEEFPSGYLRFERLMRRATRQPLEKTGGDLRRWLEQYPEHPLAGIVRDRLERVQEAPLRIAVLLPLESRYGRLAEAILHGMLAAYYQTDRGADIRVELLNTGASPEGLERALEKVYAGNYAALIGPLTQPAVRAYVQQTRRGSELPPALVLNTTENWAKAGSRVFQLGLDPETEARQAAEHAYQAGYRQAGILFPQTQWGRRMVGAFQERWQELGGETRAIEMFNPDQSDHSTTLKALLALDKVTQRRRRLEDTLKVDLPEYSTPPRREDLDFLFLASETLNARLIKPQLEFYAAGGLPVLATSHVHSPGDSRSDRRDMDGIHFQQLPWFLEPHPQHRKAARKLAESYPRQQASLERLNALGYDAYSLVVGAWRRSLLLDDPMDVALRNIRLEGGTGRLAADADGRIKRRLQWAEYRHGRIMPLPGMLTPGN</sequence>
<evidence type="ECO:0000256" key="9">
    <source>
        <dbReference type="SAM" id="SignalP"/>
    </source>
</evidence>
<dbReference type="RefSeq" id="WP_373654757.1">
    <property type="nucleotide sequence ID" value="NZ_JBGUAW010000002.1"/>
</dbReference>
<accession>A0ABV4TS61</accession>
<organism evidence="10 11">
    <name type="scientific">Thiohalorhabdus methylotrophus</name>
    <dbReference type="NCBI Taxonomy" id="3242694"/>
    <lineage>
        <taxon>Bacteria</taxon>
        <taxon>Pseudomonadati</taxon>
        <taxon>Pseudomonadota</taxon>
        <taxon>Gammaproteobacteria</taxon>
        <taxon>Thiohalorhabdales</taxon>
        <taxon>Thiohalorhabdaceae</taxon>
        <taxon>Thiohalorhabdus</taxon>
    </lineage>
</organism>
<dbReference type="EMBL" id="JBGUAW010000002">
    <property type="protein sequence ID" value="MFA9459979.1"/>
    <property type="molecule type" value="Genomic_DNA"/>
</dbReference>
<reference evidence="10 11" key="1">
    <citation type="submission" date="2024-08" db="EMBL/GenBank/DDBJ databases">
        <title>Whole-genome sequencing of halo(alkali)philic microorganisms from hypersaline lakes.</title>
        <authorList>
            <person name="Sorokin D.Y."/>
            <person name="Merkel A.Y."/>
            <person name="Messina E."/>
            <person name="Yakimov M."/>
        </authorList>
    </citation>
    <scope>NUCLEOTIDE SEQUENCE [LARGE SCALE GENOMIC DNA]</scope>
    <source>
        <strain evidence="10 11">Cl-TMA</strain>
    </source>
</reference>
<dbReference type="InterPro" id="IPR011990">
    <property type="entry name" value="TPR-like_helical_dom_sf"/>
</dbReference>
<dbReference type="PANTHER" id="PTHR38038:SF1">
    <property type="entry name" value="PENICILLIN-BINDING PROTEIN ACTIVATOR LPOA"/>
    <property type="match status" value="1"/>
</dbReference>
<dbReference type="Gene3D" id="3.40.50.2300">
    <property type="match status" value="2"/>
</dbReference>
<evidence type="ECO:0000256" key="5">
    <source>
        <dbReference type="ARBA" id="ARBA00023139"/>
    </source>
</evidence>
<evidence type="ECO:0000256" key="7">
    <source>
        <dbReference type="ARBA" id="ARBA00023288"/>
    </source>
</evidence>
<dbReference type="PROSITE" id="PS51318">
    <property type="entry name" value="TAT"/>
    <property type="match status" value="1"/>
</dbReference>
<evidence type="ECO:0000256" key="2">
    <source>
        <dbReference type="ARBA" id="ARBA00022960"/>
    </source>
</evidence>
<evidence type="ECO:0000313" key="10">
    <source>
        <dbReference type="EMBL" id="MFA9459979.1"/>
    </source>
</evidence>
<proteinExistence type="predicted"/>
<feature type="compositionally biased region" description="Low complexity" evidence="8">
    <location>
        <begin position="36"/>
        <end position="49"/>
    </location>
</feature>
<keyword evidence="1 9" id="KW-0732">Signal</keyword>
<keyword evidence="6" id="KW-0998">Cell outer membrane</keyword>
<evidence type="ECO:0000256" key="1">
    <source>
        <dbReference type="ARBA" id="ARBA00022729"/>
    </source>
</evidence>
<evidence type="ECO:0000313" key="11">
    <source>
        <dbReference type="Proteomes" id="UP001575181"/>
    </source>
</evidence>
<feature type="chain" id="PRO_5046593929" evidence="9">
    <location>
        <begin position="20"/>
        <end position="641"/>
    </location>
</feature>
<dbReference type="Pfam" id="PF04348">
    <property type="entry name" value="LppC"/>
    <property type="match status" value="1"/>
</dbReference>
<protein>
    <submittedName>
        <fullName evidence="10">Penicillin-binding protein activator</fullName>
    </submittedName>
</protein>
<dbReference type="InterPro" id="IPR028082">
    <property type="entry name" value="Peripla_BP_I"/>
</dbReference>
<dbReference type="SUPFAM" id="SSF53822">
    <property type="entry name" value="Periplasmic binding protein-like I"/>
    <property type="match status" value="1"/>
</dbReference>
<dbReference type="Proteomes" id="UP001575181">
    <property type="component" value="Unassembled WGS sequence"/>
</dbReference>
<comment type="caution">
    <text evidence="10">The sequence shown here is derived from an EMBL/GenBank/DDBJ whole genome shotgun (WGS) entry which is preliminary data.</text>
</comment>
<dbReference type="PANTHER" id="PTHR38038">
    <property type="entry name" value="PENICILLIN-BINDING PROTEIN ACTIVATOR LPOA"/>
    <property type="match status" value="1"/>
</dbReference>
<dbReference type="PROSITE" id="PS51257">
    <property type="entry name" value="PROKAR_LIPOPROTEIN"/>
    <property type="match status" value="1"/>
</dbReference>
<evidence type="ECO:0000256" key="8">
    <source>
        <dbReference type="SAM" id="MobiDB-lite"/>
    </source>
</evidence>